<proteinExistence type="predicted"/>
<organism evidence="2 3">
    <name type="scientific">Neonectria magnoliae</name>
    <dbReference type="NCBI Taxonomy" id="2732573"/>
    <lineage>
        <taxon>Eukaryota</taxon>
        <taxon>Fungi</taxon>
        <taxon>Dikarya</taxon>
        <taxon>Ascomycota</taxon>
        <taxon>Pezizomycotina</taxon>
        <taxon>Sordariomycetes</taxon>
        <taxon>Hypocreomycetidae</taxon>
        <taxon>Hypocreales</taxon>
        <taxon>Nectriaceae</taxon>
        <taxon>Neonectria</taxon>
    </lineage>
</organism>
<keyword evidence="1" id="KW-0732">Signal</keyword>
<keyword evidence="3" id="KW-1185">Reference proteome</keyword>
<comment type="caution">
    <text evidence="2">The sequence shown here is derived from an EMBL/GenBank/DDBJ whole genome shotgun (WGS) entry which is preliminary data.</text>
</comment>
<feature type="signal peptide" evidence="1">
    <location>
        <begin position="1"/>
        <end position="18"/>
    </location>
</feature>
<dbReference type="Proteomes" id="UP001498421">
    <property type="component" value="Unassembled WGS sequence"/>
</dbReference>
<feature type="chain" id="PRO_5046026720" evidence="1">
    <location>
        <begin position="19"/>
        <end position="141"/>
    </location>
</feature>
<sequence length="141" mass="14796">MRFLSIAAIAALLGTAQAHINGISVPSTIKPGDTFDVIILSSNWIQSSYDAAIVFGYASGNGYPGSLGTVVDTFRLGPELSNQLHSFNETITIPSSVPKGKGIVSASLLTLVGAVRSPVLDDYNVTVTFGDKTSKKYKSSL</sequence>
<gene>
    <name evidence="2" type="ORF">QQZ08_001441</name>
</gene>
<protein>
    <submittedName>
        <fullName evidence="2">Uncharacterized protein</fullName>
    </submittedName>
</protein>
<name>A0ABR1IFS1_9HYPO</name>
<evidence type="ECO:0000256" key="1">
    <source>
        <dbReference type="SAM" id="SignalP"/>
    </source>
</evidence>
<evidence type="ECO:0000313" key="2">
    <source>
        <dbReference type="EMBL" id="KAK7432149.1"/>
    </source>
</evidence>
<dbReference type="InterPro" id="IPR045469">
    <property type="entry name" value="Nis1"/>
</dbReference>
<reference evidence="2 3" key="1">
    <citation type="journal article" date="2025" name="Microbiol. Resour. Announc.">
        <title>Draft genome sequences for Neonectria magnoliae and Neonectria punicea, canker pathogens of Liriodendron tulipifera and Acer saccharum in West Virginia.</title>
        <authorList>
            <person name="Petronek H.M."/>
            <person name="Kasson M.T."/>
            <person name="Metheny A.M."/>
            <person name="Stauder C.M."/>
            <person name="Lovett B."/>
            <person name="Lynch S.C."/>
            <person name="Garnas J.R."/>
            <person name="Kasson L.R."/>
            <person name="Stajich J.E."/>
        </authorList>
    </citation>
    <scope>NUCLEOTIDE SEQUENCE [LARGE SCALE GENOMIC DNA]</scope>
    <source>
        <strain evidence="2 3">NRRL 64651</strain>
    </source>
</reference>
<dbReference type="Pfam" id="PF19271">
    <property type="entry name" value="Nis1"/>
    <property type="match status" value="1"/>
</dbReference>
<dbReference type="EMBL" id="JAZAVK010000007">
    <property type="protein sequence ID" value="KAK7432149.1"/>
    <property type="molecule type" value="Genomic_DNA"/>
</dbReference>
<accession>A0ABR1IFS1</accession>
<evidence type="ECO:0000313" key="3">
    <source>
        <dbReference type="Proteomes" id="UP001498421"/>
    </source>
</evidence>